<gene>
    <name evidence="2" type="ORF">RGQ29_005592</name>
</gene>
<comment type="caution">
    <text evidence="2">The sequence shown here is derived from an EMBL/GenBank/DDBJ whole genome shotgun (WGS) entry which is preliminary data.</text>
</comment>
<dbReference type="GO" id="GO:0006629">
    <property type="term" value="P:lipid metabolic process"/>
    <property type="evidence" value="ECO:0007669"/>
    <property type="project" value="InterPro"/>
</dbReference>
<keyword evidence="3" id="KW-1185">Reference proteome</keyword>
<dbReference type="AlphaFoldDB" id="A0AAN7E5U9"/>
<accession>A0AAN7E5U9</accession>
<dbReference type="SUPFAM" id="SSF51695">
    <property type="entry name" value="PLC-like phosphodiesterases"/>
    <property type="match status" value="1"/>
</dbReference>
<evidence type="ECO:0000313" key="2">
    <source>
        <dbReference type="EMBL" id="KAK4563143.1"/>
    </source>
</evidence>
<dbReference type="Proteomes" id="UP001324115">
    <property type="component" value="Unassembled WGS sequence"/>
</dbReference>
<dbReference type="InterPro" id="IPR017946">
    <property type="entry name" value="PLC-like_Pdiesterase_TIM-brl"/>
</dbReference>
<dbReference type="Pfam" id="PF26178">
    <property type="entry name" value="PI-PLC_cat"/>
    <property type="match status" value="2"/>
</dbReference>
<evidence type="ECO:0000313" key="3">
    <source>
        <dbReference type="Proteomes" id="UP001324115"/>
    </source>
</evidence>
<feature type="signal peptide" evidence="1">
    <location>
        <begin position="1"/>
        <end position="22"/>
    </location>
</feature>
<dbReference type="PANTHER" id="PTHR13593">
    <property type="match status" value="1"/>
</dbReference>
<proteinExistence type="predicted"/>
<protein>
    <submittedName>
        <fullName evidence="2">Uncharacterized protein</fullName>
    </submittedName>
</protein>
<dbReference type="PANTHER" id="PTHR13593:SF134">
    <property type="entry name" value="F14J22.5 PROTEIN"/>
    <property type="match status" value="1"/>
</dbReference>
<dbReference type="Gene3D" id="3.20.20.190">
    <property type="entry name" value="Phosphatidylinositol (PI) phosphodiesterase"/>
    <property type="match status" value="1"/>
</dbReference>
<reference evidence="2 3" key="1">
    <citation type="journal article" date="2023" name="G3 (Bethesda)">
        <title>A haplotype-resolved chromosome-scale genome for Quercus rubra L. provides insights into the genetics of adaptive traits for red oak species.</title>
        <authorList>
            <person name="Kapoor B."/>
            <person name="Jenkins J."/>
            <person name="Schmutz J."/>
            <person name="Zhebentyayeva T."/>
            <person name="Kuelheim C."/>
            <person name="Coggeshall M."/>
            <person name="Heim C."/>
            <person name="Lasky J.R."/>
            <person name="Leites L."/>
            <person name="Islam-Faridi N."/>
            <person name="Romero-Severson J."/>
            <person name="DeLeo V.L."/>
            <person name="Lucas S.M."/>
            <person name="Lazic D."/>
            <person name="Gailing O."/>
            <person name="Carlson J."/>
            <person name="Staton M."/>
        </authorList>
    </citation>
    <scope>NUCLEOTIDE SEQUENCE [LARGE SCALE GENOMIC DNA]</scope>
    <source>
        <strain evidence="2">Pseudo-F2</strain>
    </source>
</reference>
<feature type="chain" id="PRO_5042815183" evidence="1">
    <location>
        <begin position="23"/>
        <end position="332"/>
    </location>
</feature>
<dbReference type="InterPro" id="IPR051057">
    <property type="entry name" value="PI-PLC_domain"/>
</dbReference>
<name>A0AAN7E5U9_QUERU</name>
<dbReference type="GO" id="GO:0008081">
    <property type="term" value="F:phosphoric diester hydrolase activity"/>
    <property type="evidence" value="ECO:0007669"/>
    <property type="project" value="InterPro"/>
</dbReference>
<sequence>MERIILAATLCVAALLFGRTTAGKEGQTCFQSQNCDPGLHCEICLSAGMRPRCTRTQPISPTSKVKGLPFNRYSWLTTHNAYARIGVKSGTGSIILAPTNQEDSITSQLQQPAINVLQEIKIFLEANPSEIITIILEDHVTSTNGLTKVFDAAGLRKFWFPSRQMPRNGKDWPTVDNMVNKNQRLVVFTSNQTKEASEGIAYQWKYTVENQYGNGGMIDGLCPNRSESPPMNTTSRSLVVVNYFRSAPNIIEACKDNSAPLLSMLDTCNKAAGNRWANFIAVDFYKRSAGGGASAPEAVDVANGHLVCGHGNIAYCKENTTTSGAPSPSRPQ</sequence>
<organism evidence="2 3">
    <name type="scientific">Quercus rubra</name>
    <name type="common">Northern red oak</name>
    <name type="synonym">Quercus borealis</name>
    <dbReference type="NCBI Taxonomy" id="3512"/>
    <lineage>
        <taxon>Eukaryota</taxon>
        <taxon>Viridiplantae</taxon>
        <taxon>Streptophyta</taxon>
        <taxon>Embryophyta</taxon>
        <taxon>Tracheophyta</taxon>
        <taxon>Spermatophyta</taxon>
        <taxon>Magnoliopsida</taxon>
        <taxon>eudicotyledons</taxon>
        <taxon>Gunneridae</taxon>
        <taxon>Pentapetalae</taxon>
        <taxon>rosids</taxon>
        <taxon>fabids</taxon>
        <taxon>Fagales</taxon>
        <taxon>Fagaceae</taxon>
        <taxon>Quercus</taxon>
    </lineage>
</organism>
<keyword evidence="1" id="KW-0732">Signal</keyword>
<evidence type="ECO:0000256" key="1">
    <source>
        <dbReference type="SAM" id="SignalP"/>
    </source>
</evidence>
<dbReference type="EMBL" id="JAXUIC010000011">
    <property type="protein sequence ID" value="KAK4563143.1"/>
    <property type="molecule type" value="Genomic_DNA"/>
</dbReference>